<dbReference type="Gene3D" id="1.10.260.40">
    <property type="entry name" value="lambda repressor-like DNA-binding domains"/>
    <property type="match status" value="1"/>
</dbReference>
<feature type="domain" description="HTH cro/C1-type" evidence="1">
    <location>
        <begin position="7"/>
        <end position="60"/>
    </location>
</feature>
<dbReference type="InterPro" id="IPR001387">
    <property type="entry name" value="Cro/C1-type_HTH"/>
</dbReference>
<dbReference type="InterPro" id="IPR053163">
    <property type="entry name" value="HTH-type_regulator_Rgg"/>
</dbReference>
<dbReference type="PATRIC" id="fig|1423767.3.peg.1098"/>
<dbReference type="OrthoDB" id="2315239at2"/>
<dbReference type="InterPro" id="IPR010057">
    <property type="entry name" value="Transcription_activator_Rgg_C"/>
</dbReference>
<accession>A0A0R1VEA9</accession>
<dbReference type="RefSeq" id="WP_025015035.1">
    <property type="nucleotide sequence ID" value="NZ_AZFU01000025.1"/>
</dbReference>
<evidence type="ECO:0000313" key="2">
    <source>
        <dbReference type="EMBL" id="KRM03886.1"/>
    </source>
</evidence>
<dbReference type="Pfam" id="PF12844">
    <property type="entry name" value="HTH_19"/>
    <property type="match status" value="1"/>
</dbReference>
<evidence type="ECO:0000313" key="3">
    <source>
        <dbReference type="Proteomes" id="UP000051307"/>
    </source>
</evidence>
<protein>
    <submittedName>
        <fullName evidence="2">Transcriptional regulator, xre family</fullName>
    </submittedName>
</protein>
<dbReference type="SMART" id="SM00530">
    <property type="entry name" value="HTH_XRE"/>
    <property type="match status" value="1"/>
</dbReference>
<reference evidence="2 3" key="1">
    <citation type="journal article" date="2015" name="Genome Announc.">
        <title>Expanding the biotechnology potential of lactobacilli through comparative genomics of 213 strains and associated genera.</title>
        <authorList>
            <person name="Sun Z."/>
            <person name="Harris H.M."/>
            <person name="McCann A."/>
            <person name="Guo C."/>
            <person name="Argimon S."/>
            <person name="Zhang W."/>
            <person name="Yang X."/>
            <person name="Jeffery I.B."/>
            <person name="Cooney J.C."/>
            <person name="Kagawa T.F."/>
            <person name="Liu W."/>
            <person name="Song Y."/>
            <person name="Salvetti E."/>
            <person name="Wrobel A."/>
            <person name="Rasinkangas P."/>
            <person name="Parkhill J."/>
            <person name="Rea M.C."/>
            <person name="O'Sullivan O."/>
            <person name="Ritari J."/>
            <person name="Douillard F.P."/>
            <person name="Paul Ross R."/>
            <person name="Yang R."/>
            <person name="Briner A.E."/>
            <person name="Felis G.E."/>
            <person name="de Vos W.M."/>
            <person name="Barrangou R."/>
            <person name="Klaenhammer T.R."/>
            <person name="Caufield P.W."/>
            <person name="Cui Y."/>
            <person name="Zhang H."/>
            <person name="O'Toole P.W."/>
        </authorList>
    </citation>
    <scope>NUCLEOTIDE SEQUENCE [LARGE SCALE GENOMIC DNA]</scope>
    <source>
        <strain evidence="2 3">DSM 16761</strain>
    </source>
</reference>
<dbReference type="AlphaFoldDB" id="A0A0R1VEA9"/>
<gene>
    <name evidence="2" type="ORF">FC59_GL001061</name>
</gene>
<dbReference type="CDD" id="cd00093">
    <property type="entry name" value="HTH_XRE"/>
    <property type="match status" value="1"/>
</dbReference>
<comment type="caution">
    <text evidence="2">The sequence shown here is derived from an EMBL/GenBank/DDBJ whole genome shotgun (WGS) entry which is preliminary data.</text>
</comment>
<organism evidence="2 3">
    <name type="scientific">Lactobacillus kitasatonis DSM 16761 = JCM 1039</name>
    <dbReference type="NCBI Taxonomy" id="1423767"/>
    <lineage>
        <taxon>Bacteria</taxon>
        <taxon>Bacillati</taxon>
        <taxon>Bacillota</taxon>
        <taxon>Bacilli</taxon>
        <taxon>Lactobacillales</taxon>
        <taxon>Lactobacillaceae</taxon>
        <taxon>Lactobacillus</taxon>
    </lineage>
</organism>
<dbReference type="InterPro" id="IPR010982">
    <property type="entry name" value="Lambda_DNA-bd_dom_sf"/>
</dbReference>
<sequence length="274" mass="32050">MTIGEALKKERKELELSQTEMAGDVLTKSYYSKIERNQYEIKAIDLIKILQLHDIDVVNFFNKIVPAQANNEEEKVERYLSQLHEAYYHEDLPKISDLQKKLSQEKQTSRILNLATQATLIKAYLTNTFDQLSDKEKLNIRKQVFKTTNWDENSLRLFAIAMPLFDMNDLKIIIGSIFKKCPQINELPDISQRLIAAIAVNYLEWSFRKHNNDREGINVSLSILKKLNLEPKNCFAKIMEQYYIAIFSDDEKRAKEIKQFFVNNNMAGFIDNSR</sequence>
<dbReference type="EMBL" id="AZFU01000025">
    <property type="protein sequence ID" value="KRM03886.1"/>
    <property type="molecule type" value="Genomic_DNA"/>
</dbReference>
<dbReference type="Proteomes" id="UP000051307">
    <property type="component" value="Unassembled WGS sequence"/>
</dbReference>
<dbReference type="PROSITE" id="PS50943">
    <property type="entry name" value="HTH_CROC1"/>
    <property type="match status" value="1"/>
</dbReference>
<dbReference type="NCBIfam" id="TIGR01716">
    <property type="entry name" value="RGG_Cterm"/>
    <property type="match status" value="1"/>
</dbReference>
<dbReference type="PANTHER" id="PTHR37038">
    <property type="entry name" value="TRANSCRIPTIONAL REGULATOR-RELATED"/>
    <property type="match status" value="1"/>
</dbReference>
<dbReference type="GO" id="GO:0003677">
    <property type="term" value="F:DNA binding"/>
    <property type="evidence" value="ECO:0007669"/>
    <property type="project" value="InterPro"/>
</dbReference>
<name>A0A0R1VEA9_9LACO</name>
<proteinExistence type="predicted"/>
<dbReference type="SUPFAM" id="SSF47413">
    <property type="entry name" value="lambda repressor-like DNA-binding domains"/>
    <property type="match status" value="1"/>
</dbReference>
<evidence type="ECO:0000259" key="1">
    <source>
        <dbReference type="PROSITE" id="PS50943"/>
    </source>
</evidence>